<comment type="similarity">
    <text evidence="1">Belongs to the LysR transcriptional regulatory family.</text>
</comment>
<evidence type="ECO:0000256" key="4">
    <source>
        <dbReference type="ARBA" id="ARBA00023163"/>
    </source>
</evidence>
<protein>
    <submittedName>
        <fullName evidence="6">LysR substrate-binding domain-containing protein</fullName>
    </submittedName>
</protein>
<comment type="caution">
    <text evidence="6">The sequence shown here is derived from an EMBL/GenBank/DDBJ whole genome shotgun (WGS) entry which is preliminary data.</text>
</comment>
<evidence type="ECO:0000256" key="2">
    <source>
        <dbReference type="ARBA" id="ARBA00023015"/>
    </source>
</evidence>
<dbReference type="Pfam" id="PF00126">
    <property type="entry name" value="HTH_1"/>
    <property type="match status" value="1"/>
</dbReference>
<dbReference type="SUPFAM" id="SSF53850">
    <property type="entry name" value="Periplasmic binding protein-like II"/>
    <property type="match status" value="1"/>
</dbReference>
<dbReference type="PRINTS" id="PR00039">
    <property type="entry name" value="HTHLYSR"/>
</dbReference>
<feature type="domain" description="HTH lysR-type" evidence="5">
    <location>
        <begin position="12"/>
        <end position="67"/>
    </location>
</feature>
<dbReference type="Proteomes" id="UP001209535">
    <property type="component" value="Unassembled WGS sequence"/>
</dbReference>
<keyword evidence="4" id="KW-0804">Transcription</keyword>
<dbReference type="InterPro" id="IPR000847">
    <property type="entry name" value="LysR_HTH_N"/>
</dbReference>
<keyword evidence="2" id="KW-0805">Transcription regulation</keyword>
<dbReference type="InterPro" id="IPR058163">
    <property type="entry name" value="LysR-type_TF_proteobact-type"/>
</dbReference>
<dbReference type="PANTHER" id="PTHR30537">
    <property type="entry name" value="HTH-TYPE TRANSCRIPTIONAL REGULATOR"/>
    <property type="match status" value="1"/>
</dbReference>
<accession>A0ABT2XB50</accession>
<evidence type="ECO:0000313" key="6">
    <source>
        <dbReference type="EMBL" id="MCU9850629.1"/>
    </source>
</evidence>
<reference evidence="6 7" key="1">
    <citation type="submission" date="2022-10" db="EMBL/GenBank/DDBJ databases">
        <title>Defluviimonas sp. nov., isolated from ocean surface sediments.</title>
        <authorList>
            <person name="He W."/>
            <person name="Wang L."/>
            <person name="Zhang D.-F."/>
        </authorList>
    </citation>
    <scope>NUCLEOTIDE SEQUENCE [LARGE SCALE GENOMIC DNA]</scope>
    <source>
        <strain evidence="6 7">WL0024</strain>
    </source>
</reference>
<gene>
    <name evidence="6" type="ORF">OEZ60_21925</name>
</gene>
<keyword evidence="3" id="KW-0238">DNA-binding</keyword>
<dbReference type="InterPro" id="IPR036390">
    <property type="entry name" value="WH_DNA-bd_sf"/>
</dbReference>
<dbReference type="EMBL" id="JAOVQO010000049">
    <property type="protein sequence ID" value="MCU9850629.1"/>
    <property type="molecule type" value="Genomic_DNA"/>
</dbReference>
<sequence length="313" mass="34324">MDALTRNVAGSLNALLVLECAVRYSNFSMAARKLNLSQPAVSRHIATLEDRLGQSLFQRDNNKLTPTASARRLADAVALGFGHVDRVWRDISAPPERDEVVLACTFGLAEQWLMPRFPGLRAAMKGARVRVVTTDQLGDIDLGRVDAAVVWNVEQAPDRPALPLIPEEVFPICSPDVAARELQGHPGAAAAVDPKCLEDLRADRFLHFDVGSSGFLTWDGWFARTGLKPPRFDKGATFDAYPFLLQAVLAGEGVALGWRGLADELLAQGRVVRVGPTVAHRETAYYLQHRPIRDPDGALARLVDWFQEQVSQG</sequence>
<evidence type="ECO:0000313" key="7">
    <source>
        <dbReference type="Proteomes" id="UP001209535"/>
    </source>
</evidence>
<evidence type="ECO:0000256" key="3">
    <source>
        <dbReference type="ARBA" id="ARBA00023125"/>
    </source>
</evidence>
<dbReference type="Gene3D" id="1.10.10.10">
    <property type="entry name" value="Winged helix-like DNA-binding domain superfamily/Winged helix DNA-binding domain"/>
    <property type="match status" value="1"/>
</dbReference>
<dbReference type="PANTHER" id="PTHR30537:SF5">
    <property type="entry name" value="HTH-TYPE TRANSCRIPTIONAL ACTIVATOR TTDR-RELATED"/>
    <property type="match status" value="1"/>
</dbReference>
<proteinExistence type="inferred from homology"/>
<name>A0ABT2XB50_9RHOB</name>
<dbReference type="PROSITE" id="PS50931">
    <property type="entry name" value="HTH_LYSR"/>
    <property type="match status" value="1"/>
</dbReference>
<dbReference type="Pfam" id="PF03466">
    <property type="entry name" value="LysR_substrate"/>
    <property type="match status" value="1"/>
</dbReference>
<keyword evidence="7" id="KW-1185">Reference proteome</keyword>
<evidence type="ECO:0000259" key="5">
    <source>
        <dbReference type="PROSITE" id="PS50931"/>
    </source>
</evidence>
<dbReference type="Gene3D" id="3.40.190.10">
    <property type="entry name" value="Periplasmic binding protein-like II"/>
    <property type="match status" value="2"/>
</dbReference>
<dbReference type="InterPro" id="IPR005119">
    <property type="entry name" value="LysR_subst-bd"/>
</dbReference>
<evidence type="ECO:0000256" key="1">
    <source>
        <dbReference type="ARBA" id="ARBA00009437"/>
    </source>
</evidence>
<organism evidence="6 7">
    <name type="scientific">Albidovulum salinarum</name>
    <dbReference type="NCBI Taxonomy" id="2984153"/>
    <lineage>
        <taxon>Bacteria</taxon>
        <taxon>Pseudomonadati</taxon>
        <taxon>Pseudomonadota</taxon>
        <taxon>Alphaproteobacteria</taxon>
        <taxon>Rhodobacterales</taxon>
        <taxon>Paracoccaceae</taxon>
        <taxon>Albidovulum</taxon>
    </lineage>
</organism>
<dbReference type="InterPro" id="IPR036388">
    <property type="entry name" value="WH-like_DNA-bd_sf"/>
</dbReference>
<dbReference type="RefSeq" id="WP_263340948.1">
    <property type="nucleotide sequence ID" value="NZ_JAOVQO010000049.1"/>
</dbReference>
<dbReference type="SUPFAM" id="SSF46785">
    <property type="entry name" value="Winged helix' DNA-binding domain"/>
    <property type="match status" value="1"/>
</dbReference>